<feature type="compositionally biased region" description="Low complexity" evidence="1">
    <location>
        <begin position="374"/>
        <end position="397"/>
    </location>
</feature>
<protein>
    <submittedName>
        <fullName evidence="2">Uncharacterized protein</fullName>
    </submittedName>
</protein>
<sequence length="467" mass="47150">MAEEKIDQVGYDYQAANMCFNERHTTNFAGGRDMDQMKAMVANANPDAVKKVADGWMGLRDELAGGDGSVKADFDKAVAHILQHWEGASAERFSEHARQISKSLQDCSEYARYTSVAMRNAGEVLGRIKPEVDAMEKPSGFSSAMNSLGDGFTRSDEGLNNDLKGGKGAQEALDRNHDDLSAGRERQLEMAAKMETLGAAYQSQAKAMGSWNRKTNPRDDEEYPGEPGGTAPTPVVMPTAPSPRTPKNVSPGVVRSPQTGSISPSKPAGPPRDSGITGGAQKPVAPKPQVGTAIDGITSTVGGGPTPGAPSTAPGGGTPVGGGPASGAGPVSTGGTVKGGATTGRSGVAGRPGAGGMGGAAGAAKGGAAGARSGGMARQRGGVVGGAARAAAGAAKGTAGGSGLHRSRGAAAGSGAASRKGGVAGVPGARNGRPNEEESREGERPDYLIEDEETWTPQRNVAPRVIE</sequence>
<evidence type="ECO:0000313" key="3">
    <source>
        <dbReference type="Proteomes" id="UP001611548"/>
    </source>
</evidence>
<feature type="compositionally biased region" description="Low complexity" evidence="1">
    <location>
        <begin position="229"/>
        <end position="239"/>
    </location>
</feature>
<feature type="compositionally biased region" description="Low complexity" evidence="1">
    <location>
        <begin position="409"/>
        <end position="421"/>
    </location>
</feature>
<proteinExistence type="predicted"/>
<organism evidence="2 3">
    <name type="scientific">Streptomyces pathocidini</name>
    <dbReference type="NCBI Taxonomy" id="1650571"/>
    <lineage>
        <taxon>Bacteria</taxon>
        <taxon>Bacillati</taxon>
        <taxon>Actinomycetota</taxon>
        <taxon>Actinomycetes</taxon>
        <taxon>Kitasatosporales</taxon>
        <taxon>Streptomycetaceae</taxon>
        <taxon>Streptomyces</taxon>
    </lineage>
</organism>
<feature type="compositionally biased region" description="Gly residues" evidence="1">
    <location>
        <begin position="314"/>
        <end position="326"/>
    </location>
</feature>
<evidence type="ECO:0000256" key="1">
    <source>
        <dbReference type="SAM" id="MobiDB-lite"/>
    </source>
</evidence>
<dbReference type="RefSeq" id="WP_079100989.1">
    <property type="nucleotide sequence ID" value="NZ_JBIRWE010000002.1"/>
</dbReference>
<feature type="compositionally biased region" description="Gly residues" evidence="1">
    <location>
        <begin position="350"/>
        <end position="373"/>
    </location>
</feature>
<feature type="region of interest" description="Disordered" evidence="1">
    <location>
        <begin position="152"/>
        <end position="177"/>
    </location>
</feature>
<gene>
    <name evidence="2" type="ORF">ACH429_05190</name>
</gene>
<dbReference type="InterPro" id="IPR038332">
    <property type="entry name" value="PPE_sf"/>
</dbReference>
<keyword evidence="3" id="KW-1185">Reference proteome</keyword>
<comment type="caution">
    <text evidence="2">The sequence shown here is derived from an EMBL/GenBank/DDBJ whole genome shotgun (WGS) entry which is preliminary data.</text>
</comment>
<dbReference type="Gene3D" id="1.20.1260.20">
    <property type="entry name" value="PPE superfamily"/>
    <property type="match status" value="1"/>
</dbReference>
<reference evidence="2 3" key="1">
    <citation type="submission" date="2024-10" db="EMBL/GenBank/DDBJ databases">
        <title>The Natural Products Discovery Center: Release of the First 8490 Sequenced Strains for Exploring Actinobacteria Biosynthetic Diversity.</title>
        <authorList>
            <person name="Kalkreuter E."/>
            <person name="Kautsar S.A."/>
            <person name="Yang D."/>
            <person name="Bader C.D."/>
            <person name="Teijaro C.N."/>
            <person name="Fluegel L."/>
            <person name="Davis C.M."/>
            <person name="Simpson J.R."/>
            <person name="Lauterbach L."/>
            <person name="Steele A.D."/>
            <person name="Gui C."/>
            <person name="Meng S."/>
            <person name="Li G."/>
            <person name="Viehrig K."/>
            <person name="Ye F."/>
            <person name="Su P."/>
            <person name="Kiefer A.F."/>
            <person name="Nichols A."/>
            <person name="Cepeda A.J."/>
            <person name="Yan W."/>
            <person name="Fan B."/>
            <person name="Jiang Y."/>
            <person name="Adhikari A."/>
            <person name="Zheng C.-J."/>
            <person name="Schuster L."/>
            <person name="Cowan T.M."/>
            <person name="Smanski M.J."/>
            <person name="Chevrette M.G."/>
            <person name="De Carvalho L.P.S."/>
            <person name="Shen B."/>
        </authorList>
    </citation>
    <scope>NUCLEOTIDE SEQUENCE [LARGE SCALE GENOMIC DNA]</scope>
    <source>
        <strain evidence="2 3">NPDC020327</strain>
    </source>
</reference>
<accession>A0ABW7UP72</accession>
<name>A0ABW7UP72_9ACTN</name>
<feature type="compositionally biased region" description="Basic and acidic residues" evidence="1">
    <location>
        <begin position="433"/>
        <end position="447"/>
    </location>
</feature>
<dbReference type="Proteomes" id="UP001611548">
    <property type="component" value="Unassembled WGS sequence"/>
</dbReference>
<dbReference type="EMBL" id="JBIRWE010000002">
    <property type="protein sequence ID" value="MFI1963525.1"/>
    <property type="molecule type" value="Genomic_DNA"/>
</dbReference>
<evidence type="ECO:0000313" key="2">
    <source>
        <dbReference type="EMBL" id="MFI1963525.1"/>
    </source>
</evidence>
<feature type="region of interest" description="Disordered" evidence="1">
    <location>
        <begin position="205"/>
        <end position="467"/>
    </location>
</feature>